<name>A0A072U9C5_MEDTR</name>
<sequence length="122" mass="13774">MYITLRPETTMIPICGLTFLYCHSNVVCKRITIMLANGYLMNHVEGHECPSFELIFDAMNLKYEQRLQVAAKIMLDDDESSGDAAPSEEELGIKATLKPHQVDGISWLIRRYKLGVNVVLGE</sequence>
<dbReference type="AlphaFoldDB" id="A0A072U9C5"/>
<protein>
    <submittedName>
        <fullName evidence="1 2">Uncharacterized protein</fullName>
    </submittedName>
</protein>
<dbReference type="EnsemblPlants" id="KEH22410">
    <property type="protein sequence ID" value="KEH22410"/>
    <property type="gene ID" value="MTR_7g045502"/>
</dbReference>
<dbReference type="STRING" id="3880.A0A072U9C5"/>
<organism evidence="1 3">
    <name type="scientific">Medicago truncatula</name>
    <name type="common">Barrel medic</name>
    <name type="synonym">Medicago tribuloides</name>
    <dbReference type="NCBI Taxonomy" id="3880"/>
    <lineage>
        <taxon>Eukaryota</taxon>
        <taxon>Viridiplantae</taxon>
        <taxon>Streptophyta</taxon>
        <taxon>Embryophyta</taxon>
        <taxon>Tracheophyta</taxon>
        <taxon>Spermatophyta</taxon>
        <taxon>Magnoliopsida</taxon>
        <taxon>eudicotyledons</taxon>
        <taxon>Gunneridae</taxon>
        <taxon>Pentapetalae</taxon>
        <taxon>rosids</taxon>
        <taxon>fabids</taxon>
        <taxon>Fabales</taxon>
        <taxon>Fabaceae</taxon>
        <taxon>Papilionoideae</taxon>
        <taxon>50 kb inversion clade</taxon>
        <taxon>NPAAA clade</taxon>
        <taxon>Hologalegina</taxon>
        <taxon>IRL clade</taxon>
        <taxon>Trifolieae</taxon>
        <taxon>Medicago</taxon>
    </lineage>
</organism>
<reference evidence="1 3" key="1">
    <citation type="journal article" date="2011" name="Nature">
        <title>The Medicago genome provides insight into the evolution of rhizobial symbioses.</title>
        <authorList>
            <person name="Young N.D."/>
            <person name="Debelle F."/>
            <person name="Oldroyd G.E."/>
            <person name="Geurts R."/>
            <person name="Cannon S.B."/>
            <person name="Udvardi M.K."/>
            <person name="Benedito V.A."/>
            <person name="Mayer K.F."/>
            <person name="Gouzy J."/>
            <person name="Schoof H."/>
            <person name="Van de Peer Y."/>
            <person name="Proost S."/>
            <person name="Cook D.R."/>
            <person name="Meyers B.C."/>
            <person name="Spannagl M."/>
            <person name="Cheung F."/>
            <person name="De Mita S."/>
            <person name="Krishnakumar V."/>
            <person name="Gundlach H."/>
            <person name="Zhou S."/>
            <person name="Mudge J."/>
            <person name="Bharti A.K."/>
            <person name="Murray J.D."/>
            <person name="Naoumkina M.A."/>
            <person name="Rosen B."/>
            <person name="Silverstein K.A."/>
            <person name="Tang H."/>
            <person name="Rombauts S."/>
            <person name="Zhao P.X."/>
            <person name="Zhou P."/>
            <person name="Barbe V."/>
            <person name="Bardou P."/>
            <person name="Bechner M."/>
            <person name="Bellec A."/>
            <person name="Berger A."/>
            <person name="Berges H."/>
            <person name="Bidwell S."/>
            <person name="Bisseling T."/>
            <person name="Choisne N."/>
            <person name="Couloux A."/>
            <person name="Denny R."/>
            <person name="Deshpande S."/>
            <person name="Dai X."/>
            <person name="Doyle J.J."/>
            <person name="Dudez A.M."/>
            <person name="Farmer A.D."/>
            <person name="Fouteau S."/>
            <person name="Franken C."/>
            <person name="Gibelin C."/>
            <person name="Gish J."/>
            <person name="Goldstein S."/>
            <person name="Gonzalez A.J."/>
            <person name="Green P.J."/>
            <person name="Hallab A."/>
            <person name="Hartog M."/>
            <person name="Hua A."/>
            <person name="Humphray S.J."/>
            <person name="Jeong D.H."/>
            <person name="Jing Y."/>
            <person name="Jocker A."/>
            <person name="Kenton S.M."/>
            <person name="Kim D.J."/>
            <person name="Klee K."/>
            <person name="Lai H."/>
            <person name="Lang C."/>
            <person name="Lin S."/>
            <person name="Macmil S.L."/>
            <person name="Magdelenat G."/>
            <person name="Matthews L."/>
            <person name="McCorrison J."/>
            <person name="Monaghan E.L."/>
            <person name="Mun J.H."/>
            <person name="Najar F.Z."/>
            <person name="Nicholson C."/>
            <person name="Noirot C."/>
            <person name="O'Bleness M."/>
            <person name="Paule C.R."/>
            <person name="Poulain J."/>
            <person name="Prion F."/>
            <person name="Qin B."/>
            <person name="Qu C."/>
            <person name="Retzel E.F."/>
            <person name="Riddle C."/>
            <person name="Sallet E."/>
            <person name="Samain S."/>
            <person name="Samson N."/>
            <person name="Sanders I."/>
            <person name="Saurat O."/>
            <person name="Scarpelli C."/>
            <person name="Schiex T."/>
            <person name="Segurens B."/>
            <person name="Severin A.J."/>
            <person name="Sherrier D.J."/>
            <person name="Shi R."/>
            <person name="Sims S."/>
            <person name="Singer S.R."/>
            <person name="Sinharoy S."/>
            <person name="Sterck L."/>
            <person name="Viollet A."/>
            <person name="Wang B.B."/>
            <person name="Wang K."/>
            <person name="Wang M."/>
            <person name="Wang X."/>
            <person name="Warfsmann J."/>
            <person name="Weissenbach J."/>
            <person name="White D.D."/>
            <person name="White J.D."/>
            <person name="Wiley G.B."/>
            <person name="Wincker P."/>
            <person name="Xing Y."/>
            <person name="Yang L."/>
            <person name="Yao Z."/>
            <person name="Ying F."/>
            <person name="Zhai J."/>
            <person name="Zhou L."/>
            <person name="Zuber A."/>
            <person name="Denarie J."/>
            <person name="Dixon R.A."/>
            <person name="May G.D."/>
            <person name="Schwartz D.C."/>
            <person name="Rogers J."/>
            <person name="Quetier F."/>
            <person name="Town C.D."/>
            <person name="Roe B.A."/>
        </authorList>
    </citation>
    <scope>NUCLEOTIDE SEQUENCE [LARGE SCALE GENOMIC DNA]</scope>
    <source>
        <strain evidence="1">A17</strain>
        <strain evidence="2 3">cv. Jemalong A17</strain>
    </source>
</reference>
<proteinExistence type="predicted"/>
<keyword evidence="3" id="KW-1185">Reference proteome</keyword>
<dbReference type="Proteomes" id="UP000002051">
    <property type="component" value="Unassembled WGS sequence"/>
</dbReference>
<evidence type="ECO:0000313" key="1">
    <source>
        <dbReference type="EMBL" id="KEH22410.1"/>
    </source>
</evidence>
<gene>
    <name evidence="1" type="ordered locus">MTR_7g045502</name>
</gene>
<evidence type="ECO:0000313" key="3">
    <source>
        <dbReference type="Proteomes" id="UP000002051"/>
    </source>
</evidence>
<dbReference type="HOGENOM" id="CLU_2030194_0_0_1"/>
<accession>A0A072U9C5</accession>
<dbReference type="EMBL" id="CM001223">
    <property type="protein sequence ID" value="KEH22410.1"/>
    <property type="molecule type" value="Genomic_DNA"/>
</dbReference>
<reference evidence="1 3" key="2">
    <citation type="journal article" date="2014" name="BMC Genomics">
        <title>An improved genome release (version Mt4.0) for the model legume Medicago truncatula.</title>
        <authorList>
            <person name="Tang H."/>
            <person name="Krishnakumar V."/>
            <person name="Bidwell S."/>
            <person name="Rosen B."/>
            <person name="Chan A."/>
            <person name="Zhou S."/>
            <person name="Gentzbittel L."/>
            <person name="Childs K.L."/>
            <person name="Yandell M."/>
            <person name="Gundlach H."/>
            <person name="Mayer K.F."/>
            <person name="Schwartz D.C."/>
            <person name="Town C.D."/>
        </authorList>
    </citation>
    <scope>GENOME REANNOTATION</scope>
    <source>
        <strain evidence="1">A17</strain>
        <strain evidence="2 3">cv. Jemalong A17</strain>
    </source>
</reference>
<evidence type="ECO:0000313" key="2">
    <source>
        <dbReference type="EnsemblPlants" id="KEH22410"/>
    </source>
</evidence>
<reference evidence="2" key="3">
    <citation type="submission" date="2015-04" db="UniProtKB">
        <authorList>
            <consortium name="EnsemblPlants"/>
        </authorList>
    </citation>
    <scope>IDENTIFICATION</scope>
    <source>
        <strain evidence="2">cv. Jemalong A17</strain>
    </source>
</reference>